<sequence>MYCVLGYDFAFAIPYNADNSNGKMNTKTYINTILPALRSYILEHGKPRVQYYLWQDWDSAHISQRTLKWMDEHGMPYILSSSKSPNMSIMETWVLPLRRRFHAKGCNTEAQGLKRFYEVWREIKPSRINRTIDHYPQRLRNIRDKYNGLASKY</sequence>
<dbReference type="Gene3D" id="3.30.420.10">
    <property type="entry name" value="Ribonuclease H-like superfamily/Ribonuclease H"/>
    <property type="match status" value="1"/>
</dbReference>
<dbReference type="InterPro" id="IPR036397">
    <property type="entry name" value="RNaseH_sf"/>
</dbReference>
<reference evidence="1" key="1">
    <citation type="journal article" date="2020" name="Stud. Mycol.">
        <title>101 Dothideomycetes genomes: a test case for predicting lifestyles and emergence of pathogens.</title>
        <authorList>
            <person name="Haridas S."/>
            <person name="Albert R."/>
            <person name="Binder M."/>
            <person name="Bloem J."/>
            <person name="Labutti K."/>
            <person name="Salamov A."/>
            <person name="Andreopoulos B."/>
            <person name="Baker S."/>
            <person name="Barry K."/>
            <person name="Bills G."/>
            <person name="Bluhm B."/>
            <person name="Cannon C."/>
            <person name="Castanera R."/>
            <person name="Culley D."/>
            <person name="Daum C."/>
            <person name="Ezra D."/>
            <person name="Gonzalez J."/>
            <person name="Henrissat B."/>
            <person name="Kuo A."/>
            <person name="Liang C."/>
            <person name="Lipzen A."/>
            <person name="Lutzoni F."/>
            <person name="Magnuson J."/>
            <person name="Mondo S."/>
            <person name="Nolan M."/>
            <person name="Ohm R."/>
            <person name="Pangilinan J."/>
            <person name="Park H.-J."/>
            <person name="Ramirez L."/>
            <person name="Alfaro M."/>
            <person name="Sun H."/>
            <person name="Tritt A."/>
            <person name="Yoshinaga Y."/>
            <person name="Zwiers L.-H."/>
            <person name="Turgeon B."/>
            <person name="Goodwin S."/>
            <person name="Spatafora J."/>
            <person name="Crous P."/>
            <person name="Grigoriev I."/>
        </authorList>
    </citation>
    <scope>NUCLEOTIDE SEQUENCE</scope>
    <source>
        <strain evidence="1">CBS 161.51</strain>
    </source>
</reference>
<organism evidence="1 2">
    <name type="scientific">Clathrospora elynae</name>
    <dbReference type="NCBI Taxonomy" id="706981"/>
    <lineage>
        <taxon>Eukaryota</taxon>
        <taxon>Fungi</taxon>
        <taxon>Dikarya</taxon>
        <taxon>Ascomycota</taxon>
        <taxon>Pezizomycotina</taxon>
        <taxon>Dothideomycetes</taxon>
        <taxon>Pleosporomycetidae</taxon>
        <taxon>Pleosporales</taxon>
        <taxon>Diademaceae</taxon>
        <taxon>Clathrospora</taxon>
    </lineage>
</organism>
<evidence type="ECO:0000313" key="1">
    <source>
        <dbReference type="EMBL" id="KAF1943922.1"/>
    </source>
</evidence>
<dbReference type="EMBL" id="ML976021">
    <property type="protein sequence ID" value="KAF1943922.1"/>
    <property type="molecule type" value="Genomic_DNA"/>
</dbReference>
<keyword evidence="2" id="KW-1185">Reference proteome</keyword>
<dbReference type="Proteomes" id="UP000800038">
    <property type="component" value="Unassembled WGS sequence"/>
</dbReference>
<name>A0A6A5SVZ6_9PLEO</name>
<proteinExistence type="predicted"/>
<accession>A0A6A5SVZ6</accession>
<gene>
    <name evidence="1" type="ORF">EJ02DRAFT_420912</name>
</gene>
<dbReference type="OrthoDB" id="3792031at2759"/>
<evidence type="ECO:0008006" key="3">
    <source>
        <dbReference type="Google" id="ProtNLM"/>
    </source>
</evidence>
<evidence type="ECO:0000313" key="2">
    <source>
        <dbReference type="Proteomes" id="UP000800038"/>
    </source>
</evidence>
<dbReference type="GO" id="GO:0003676">
    <property type="term" value="F:nucleic acid binding"/>
    <property type="evidence" value="ECO:0007669"/>
    <property type="project" value="InterPro"/>
</dbReference>
<dbReference type="AlphaFoldDB" id="A0A6A5SVZ6"/>
<protein>
    <recommendedName>
        <fullName evidence="3">DDE-1 domain-containing protein</fullName>
    </recommendedName>
</protein>